<reference evidence="2" key="1">
    <citation type="submission" date="2022-03" db="EMBL/GenBank/DDBJ databases">
        <title>Genomic analyses of argali, domestic sheep and their hybrids provide insights into chromosomal evolution, heterosis and genetic basis of agronomic traits.</title>
        <authorList>
            <person name="Li M."/>
        </authorList>
    </citation>
    <scope>NUCLEOTIDE SEQUENCE</scope>
    <source>
        <strain evidence="2">CAU-MHL-2022a</strain>
        <tissue evidence="2">Skin</tissue>
    </source>
</reference>
<sequence>MHISFSFDGMRVSTLNVSVSLSHCWTLFLLKDFEPRPLTSPAPPPHLPHTHCLVLCLAVSVCHACPLGHPQPQVSADTVSFGVCHRGLWVSRRTRRSGLLGRQLVPGGGWLGVWVGVWVGAFRTSPPHLSRTPAPPPTHTLPCPLPSCVCVPRLSPGTPTTTADTDSSWKDKKTRSVRLSVCPSVRGQISNLAPSPLPHPRPTSHTHTALSFA</sequence>
<evidence type="ECO:0000256" key="1">
    <source>
        <dbReference type="SAM" id="MobiDB-lite"/>
    </source>
</evidence>
<name>A0AAD4TJ04_OVIAM</name>
<dbReference type="Proteomes" id="UP001214576">
    <property type="component" value="Unassembled WGS sequence"/>
</dbReference>
<proteinExistence type="predicted"/>
<protein>
    <submittedName>
        <fullName evidence="2">Uncharacterized protein</fullName>
    </submittedName>
</protein>
<accession>A0AAD4TJ04</accession>
<evidence type="ECO:0000313" key="3">
    <source>
        <dbReference type="Proteomes" id="UP001214576"/>
    </source>
</evidence>
<feature type="region of interest" description="Disordered" evidence="1">
    <location>
        <begin position="190"/>
        <end position="213"/>
    </location>
</feature>
<dbReference type="AlphaFoldDB" id="A0AAD4TJ04"/>
<comment type="caution">
    <text evidence="2">The sequence shown here is derived from an EMBL/GenBank/DDBJ whole genome shotgun (WGS) entry which is preliminary data.</text>
</comment>
<gene>
    <name evidence="2" type="ORF">MG293_020891</name>
</gene>
<dbReference type="EMBL" id="JAKZEL010000039">
    <property type="protein sequence ID" value="KAI4529053.1"/>
    <property type="molecule type" value="Genomic_DNA"/>
</dbReference>
<evidence type="ECO:0000313" key="2">
    <source>
        <dbReference type="EMBL" id="KAI4529053.1"/>
    </source>
</evidence>
<keyword evidence="3" id="KW-1185">Reference proteome</keyword>
<feature type="compositionally biased region" description="Polar residues" evidence="1">
    <location>
        <begin position="203"/>
        <end position="213"/>
    </location>
</feature>
<organism evidence="2 3">
    <name type="scientific">Ovis ammon polii</name>
    <dbReference type="NCBI Taxonomy" id="230172"/>
    <lineage>
        <taxon>Eukaryota</taxon>
        <taxon>Metazoa</taxon>
        <taxon>Chordata</taxon>
        <taxon>Craniata</taxon>
        <taxon>Vertebrata</taxon>
        <taxon>Euteleostomi</taxon>
        <taxon>Mammalia</taxon>
        <taxon>Eutheria</taxon>
        <taxon>Laurasiatheria</taxon>
        <taxon>Artiodactyla</taxon>
        <taxon>Ruminantia</taxon>
        <taxon>Pecora</taxon>
        <taxon>Bovidae</taxon>
        <taxon>Caprinae</taxon>
        <taxon>Ovis</taxon>
    </lineage>
</organism>